<name>A0A1L8RDW8_9ENTE</name>
<dbReference type="STRING" id="214095.RU97_GL002428"/>
<proteinExistence type="predicted"/>
<keyword evidence="2" id="KW-1185">Reference proteome</keyword>
<organism evidence="1 2">
    <name type="scientific">Enterococcus canis</name>
    <dbReference type="NCBI Taxonomy" id="214095"/>
    <lineage>
        <taxon>Bacteria</taxon>
        <taxon>Bacillati</taxon>
        <taxon>Bacillota</taxon>
        <taxon>Bacilli</taxon>
        <taxon>Lactobacillales</taxon>
        <taxon>Enterococcaceae</taxon>
        <taxon>Enterococcus</taxon>
    </lineage>
</organism>
<comment type="caution">
    <text evidence="1">The sequence shown here is derived from an EMBL/GenBank/DDBJ whole genome shotgun (WGS) entry which is preliminary data.</text>
</comment>
<evidence type="ECO:0000313" key="1">
    <source>
        <dbReference type="EMBL" id="OJG17882.1"/>
    </source>
</evidence>
<dbReference type="EMBL" id="JXKH01000006">
    <property type="protein sequence ID" value="OJG17882.1"/>
    <property type="molecule type" value="Genomic_DNA"/>
</dbReference>
<evidence type="ECO:0000313" key="2">
    <source>
        <dbReference type="Proteomes" id="UP000181884"/>
    </source>
</evidence>
<reference evidence="1 2" key="1">
    <citation type="submission" date="2014-12" db="EMBL/GenBank/DDBJ databases">
        <title>Draft genome sequences of 29 type strains of Enterococci.</title>
        <authorList>
            <person name="Zhong Z."/>
            <person name="Sun Z."/>
            <person name="Liu W."/>
            <person name="Zhang W."/>
            <person name="Zhang H."/>
        </authorList>
    </citation>
    <scope>NUCLEOTIDE SEQUENCE [LARGE SCALE GENOMIC DNA]</scope>
    <source>
        <strain evidence="1 2">DSM 17029</strain>
    </source>
</reference>
<gene>
    <name evidence="1" type="ORF">RU97_GL002428</name>
</gene>
<protein>
    <submittedName>
        <fullName evidence="1">Uncharacterized protein</fullName>
    </submittedName>
</protein>
<dbReference type="Proteomes" id="UP000181884">
    <property type="component" value="Unassembled WGS sequence"/>
</dbReference>
<sequence>MTVFNADSRYNRKEVISMTQTEWLVHRHQQTFYGEWRLVSALHEYTDIQEIKSELALSADYWLWRGAFTANVKEHYSLFVGTETPSDIAKVLPAGDYHQRLFQAATEEALQQQVITTLQQLDAPPTEICEHRWLDQQWQSDLYLPKA</sequence>
<dbReference type="AlphaFoldDB" id="A0A1L8RDW8"/>
<accession>A0A1L8RDW8</accession>